<comment type="caution">
    <text evidence="2">The sequence shown here is derived from an EMBL/GenBank/DDBJ whole genome shotgun (WGS) entry which is preliminary data.</text>
</comment>
<accession>A0A232F9V3</accession>
<evidence type="ECO:0000313" key="3">
    <source>
        <dbReference type="Proteomes" id="UP000215335"/>
    </source>
</evidence>
<feature type="domain" description="Endonuclease/exonuclease/phosphatase" evidence="1">
    <location>
        <begin position="85"/>
        <end position="195"/>
    </location>
</feature>
<dbReference type="SUPFAM" id="SSF56219">
    <property type="entry name" value="DNase I-like"/>
    <property type="match status" value="1"/>
</dbReference>
<organism evidence="2 3">
    <name type="scientific">Trichomalopsis sarcophagae</name>
    <dbReference type="NCBI Taxonomy" id="543379"/>
    <lineage>
        <taxon>Eukaryota</taxon>
        <taxon>Metazoa</taxon>
        <taxon>Ecdysozoa</taxon>
        <taxon>Arthropoda</taxon>
        <taxon>Hexapoda</taxon>
        <taxon>Insecta</taxon>
        <taxon>Pterygota</taxon>
        <taxon>Neoptera</taxon>
        <taxon>Endopterygota</taxon>
        <taxon>Hymenoptera</taxon>
        <taxon>Apocrita</taxon>
        <taxon>Proctotrupomorpha</taxon>
        <taxon>Chalcidoidea</taxon>
        <taxon>Pteromalidae</taxon>
        <taxon>Pteromalinae</taxon>
        <taxon>Trichomalopsis</taxon>
    </lineage>
</organism>
<dbReference type="EMBL" id="NNAY01000566">
    <property type="protein sequence ID" value="OXU27631.1"/>
    <property type="molecule type" value="Genomic_DNA"/>
</dbReference>
<gene>
    <name evidence="2" type="ORF">TSAR_004160</name>
</gene>
<name>A0A232F9V3_9HYME</name>
<dbReference type="STRING" id="543379.A0A232F9V3"/>
<dbReference type="GO" id="GO:0003824">
    <property type="term" value="F:catalytic activity"/>
    <property type="evidence" value="ECO:0007669"/>
    <property type="project" value="InterPro"/>
</dbReference>
<proteinExistence type="predicted"/>
<dbReference type="AlphaFoldDB" id="A0A232F9V3"/>
<dbReference type="Pfam" id="PF14529">
    <property type="entry name" value="Exo_endo_phos_2"/>
    <property type="match status" value="1"/>
</dbReference>
<sequence length="250" mass="29390">MENQIKRFSLKILYHIPQSFHQRKYEIQHILNDIDILLCVVTWLTPSDRIRFSGFTPVRKDQLHSRGGVMLHKNYQCQSASRYNSIYRSPGFTLTQVQWNTLLSNVKNNSILVGDFNAHHIYWNCIDTDSNGARLVEAIQLNNFFLHNEYSTTYIDVHRDYRSNLNLVFSSNDIADTIKVEIHDETWGSDHFPIYISSVRTDKKKFTEILESNYTSFFLLSMKILTLAKNMNSLRKKLEMQSKTVLREKT</sequence>
<dbReference type="OrthoDB" id="7555138at2759"/>
<evidence type="ECO:0000313" key="2">
    <source>
        <dbReference type="EMBL" id="OXU27631.1"/>
    </source>
</evidence>
<keyword evidence="3" id="KW-1185">Reference proteome</keyword>
<evidence type="ECO:0000259" key="1">
    <source>
        <dbReference type="Pfam" id="PF14529"/>
    </source>
</evidence>
<dbReference type="InterPro" id="IPR036691">
    <property type="entry name" value="Endo/exonu/phosph_ase_sf"/>
</dbReference>
<reference evidence="2 3" key="1">
    <citation type="journal article" date="2017" name="Curr. Biol.">
        <title>The Evolution of Venom by Co-option of Single-Copy Genes.</title>
        <authorList>
            <person name="Martinson E.O."/>
            <person name="Mrinalini"/>
            <person name="Kelkar Y.D."/>
            <person name="Chang C.H."/>
            <person name="Werren J.H."/>
        </authorList>
    </citation>
    <scope>NUCLEOTIDE SEQUENCE [LARGE SCALE GENOMIC DNA]</scope>
    <source>
        <strain evidence="2 3">Alberta</strain>
        <tissue evidence="2">Whole body</tissue>
    </source>
</reference>
<dbReference type="Proteomes" id="UP000215335">
    <property type="component" value="Unassembled WGS sequence"/>
</dbReference>
<protein>
    <recommendedName>
        <fullName evidence="1">Endonuclease/exonuclease/phosphatase domain-containing protein</fullName>
    </recommendedName>
</protein>
<dbReference type="InterPro" id="IPR005135">
    <property type="entry name" value="Endo/exonuclease/phosphatase"/>
</dbReference>
<dbReference type="Gene3D" id="3.60.10.10">
    <property type="entry name" value="Endonuclease/exonuclease/phosphatase"/>
    <property type="match status" value="1"/>
</dbReference>